<dbReference type="InterPro" id="IPR035965">
    <property type="entry name" value="PAS-like_dom_sf"/>
</dbReference>
<gene>
    <name evidence="11" type="ORF">EJO66_25470</name>
</gene>
<feature type="domain" description="PAC" evidence="8">
    <location>
        <begin position="659"/>
        <end position="712"/>
    </location>
</feature>
<dbReference type="InterPro" id="IPR052155">
    <property type="entry name" value="Biofilm_reg_signaling"/>
</dbReference>
<reference evidence="11 12" key="1">
    <citation type="submission" date="2018-12" db="EMBL/GenBank/DDBJ databases">
        <title>The genome sequences of strain 502.</title>
        <authorList>
            <person name="Gao J."/>
            <person name="Sun J."/>
        </authorList>
    </citation>
    <scope>NUCLEOTIDE SEQUENCE [LARGE SCALE GENOMIC DNA]</scope>
    <source>
        <strain evidence="11 12">502</strain>
    </source>
</reference>
<keyword evidence="3 6" id="KW-0812">Transmembrane</keyword>
<feature type="transmembrane region" description="Helical" evidence="6">
    <location>
        <begin position="271"/>
        <end position="294"/>
    </location>
</feature>
<dbReference type="PROSITE" id="PS50113">
    <property type="entry name" value="PAC"/>
    <property type="match status" value="3"/>
</dbReference>
<dbReference type="CDD" id="cd12914">
    <property type="entry name" value="PDC1_DGC_like"/>
    <property type="match status" value="1"/>
</dbReference>
<dbReference type="PROSITE" id="PS50112">
    <property type="entry name" value="PAS"/>
    <property type="match status" value="3"/>
</dbReference>
<protein>
    <submittedName>
        <fullName evidence="11">PAS domain S-box protein</fullName>
    </submittedName>
</protein>
<evidence type="ECO:0000256" key="3">
    <source>
        <dbReference type="ARBA" id="ARBA00022692"/>
    </source>
</evidence>
<dbReference type="PROSITE" id="PS50887">
    <property type="entry name" value="GGDEF"/>
    <property type="match status" value="1"/>
</dbReference>
<dbReference type="NCBIfam" id="TIGR00254">
    <property type="entry name" value="GGDEF"/>
    <property type="match status" value="1"/>
</dbReference>
<dbReference type="InterPro" id="IPR029787">
    <property type="entry name" value="Nucleotide_cyclase"/>
</dbReference>
<organism evidence="11 12">
    <name type="scientific">Variovorax beijingensis</name>
    <dbReference type="NCBI Taxonomy" id="2496117"/>
    <lineage>
        <taxon>Bacteria</taxon>
        <taxon>Pseudomonadati</taxon>
        <taxon>Pseudomonadota</taxon>
        <taxon>Betaproteobacteria</taxon>
        <taxon>Burkholderiales</taxon>
        <taxon>Comamonadaceae</taxon>
        <taxon>Variovorax</taxon>
    </lineage>
</organism>
<dbReference type="InterPro" id="IPR001610">
    <property type="entry name" value="PAC"/>
</dbReference>
<dbReference type="PANTHER" id="PTHR44757:SF2">
    <property type="entry name" value="BIOFILM ARCHITECTURE MAINTENANCE PROTEIN MBAA"/>
    <property type="match status" value="1"/>
</dbReference>
<sequence>MRLKLRTKTALLITLLVLALVGATGWWQYRSLSSEYVGLMREQQQALTEGAAADLDYKLGVHLAALARAARELGARGFADPEAQQRFLADKDLRAMFDNTALATPDGAIVAIHPPASQPPNIADRDYFKRVRELRQPAISAPLLTKGNRQPAVVMAVPVEGPDGHFAGVLGAALNLQRANVLGDLSRATIGRGGHYEIVTRGDSPRIVMHPDAKLLLAPAAAATAAAVDSAADTGHDLATHATVRSADWDLRLIVPARAAYAPLEQARRNLLLQLFWLGLGCALLVWLGTAWVMRPLEALSNAIRTLRRSPDSQVRLDVVANDERGDLAREFDALMAELREQRLEVAAVTDASPVGLFRCGSDGRMSYVNDEYLAIHGLAREEAQEGWLTLVREEIREKVRQDWIRIVSAAEPLNATRRLHRKDGTQVLVALRSRPVLAGGRVMGHVGTVTDITERTRAERALRTLTAVFDMTTDYIVQLDAAGRVIYMNPAARRRTGIAPEAPIERLSVADFNPPQTLERFRSQVVPTAVATGVWVGESMVWDAKREEFPVSHMVIAHRDKHGKVEYFSGLMRDISAAKAAEQALRESEQRLRMVTDHLPALISYLDRDLRFRFVNKAYQDWFGVEPQQLLGRSLHEFYGNEAWAQMEPYIRAALGGRQVTYERRVAGPGGRRDIQATLVPERNEEGEVMGLYTLDSDITAHHEAEEALQESEARLRTVADALPMRVAYIDADERYRFNNLAYEREFGLSRDQIQGHTVQEMLGGPAYESVKPHIRAALAGEAVTFQSEVSQSDSYNCYEAQYIPQPAANADAIVGFHAVITDITRQKLEEKRLVGLAQIDPLTGLANRAGFELRLGEAMDRSRSAGALMALMYLDIDGFKQINDQFGHQTGDELLKAFSGRLSQGLRSSDVRARLGGDEFTVIMEGLPHADIAVAAATKLVLAMQTPFTVEPQRTINVTASIGLAFYQGGAASAAALVKQADEMLYRAKRVGRNNVQTAPLPTEGGQA</sequence>
<feature type="domain" description="PAS" evidence="7">
    <location>
        <begin position="462"/>
        <end position="534"/>
    </location>
</feature>
<dbReference type="EMBL" id="RXFQ01000018">
    <property type="protein sequence ID" value="RSZ30787.1"/>
    <property type="molecule type" value="Genomic_DNA"/>
</dbReference>
<dbReference type="CDD" id="cd06225">
    <property type="entry name" value="HAMP"/>
    <property type="match status" value="1"/>
</dbReference>
<keyword evidence="4 6" id="KW-1133">Transmembrane helix</keyword>
<keyword evidence="2" id="KW-1003">Cell membrane</keyword>
<dbReference type="InterPro" id="IPR013656">
    <property type="entry name" value="PAS_4"/>
</dbReference>
<dbReference type="SMART" id="SM00086">
    <property type="entry name" value="PAC"/>
    <property type="match status" value="3"/>
</dbReference>
<dbReference type="InterPro" id="IPR013767">
    <property type="entry name" value="PAS_fold"/>
</dbReference>
<dbReference type="Pfam" id="PF02743">
    <property type="entry name" value="dCache_1"/>
    <property type="match status" value="1"/>
</dbReference>
<keyword evidence="12" id="KW-1185">Reference proteome</keyword>
<comment type="caution">
    <text evidence="11">The sequence shown here is derived from an EMBL/GenBank/DDBJ whole genome shotgun (WGS) entry which is preliminary data.</text>
</comment>
<evidence type="ECO:0000256" key="2">
    <source>
        <dbReference type="ARBA" id="ARBA00022475"/>
    </source>
</evidence>
<dbReference type="InterPro" id="IPR000014">
    <property type="entry name" value="PAS"/>
</dbReference>
<accession>A0ABY0A001</accession>
<evidence type="ECO:0000259" key="10">
    <source>
        <dbReference type="PROSITE" id="PS50887"/>
    </source>
</evidence>
<dbReference type="Pfam" id="PF08448">
    <property type="entry name" value="PAS_4"/>
    <property type="match status" value="3"/>
</dbReference>
<feature type="domain" description="PAC" evidence="8">
    <location>
        <begin position="414"/>
        <end position="465"/>
    </location>
</feature>
<feature type="domain" description="PAS" evidence="7">
    <location>
        <begin position="589"/>
        <end position="659"/>
    </location>
</feature>
<evidence type="ECO:0000256" key="1">
    <source>
        <dbReference type="ARBA" id="ARBA00004651"/>
    </source>
</evidence>
<dbReference type="PANTHER" id="PTHR44757">
    <property type="entry name" value="DIGUANYLATE CYCLASE DGCP"/>
    <property type="match status" value="1"/>
</dbReference>
<dbReference type="InterPro" id="IPR003660">
    <property type="entry name" value="HAMP_dom"/>
</dbReference>
<evidence type="ECO:0000259" key="7">
    <source>
        <dbReference type="PROSITE" id="PS50112"/>
    </source>
</evidence>
<dbReference type="Pfam" id="PF00990">
    <property type="entry name" value="GGDEF"/>
    <property type="match status" value="1"/>
</dbReference>
<dbReference type="CDD" id="cd01949">
    <property type="entry name" value="GGDEF"/>
    <property type="match status" value="1"/>
</dbReference>
<dbReference type="InterPro" id="IPR000160">
    <property type="entry name" value="GGDEF_dom"/>
</dbReference>
<evidence type="ECO:0000256" key="4">
    <source>
        <dbReference type="ARBA" id="ARBA00022989"/>
    </source>
</evidence>
<evidence type="ECO:0000259" key="9">
    <source>
        <dbReference type="PROSITE" id="PS50885"/>
    </source>
</evidence>
<dbReference type="Gene3D" id="3.30.70.270">
    <property type="match status" value="1"/>
</dbReference>
<comment type="subcellular location">
    <subcellularLocation>
        <location evidence="1">Cell membrane</location>
        <topology evidence="1">Multi-pass membrane protein</topology>
    </subcellularLocation>
</comment>
<dbReference type="CDD" id="cd00130">
    <property type="entry name" value="PAS"/>
    <property type="match status" value="3"/>
</dbReference>
<dbReference type="Gene3D" id="3.30.450.20">
    <property type="entry name" value="PAS domain"/>
    <property type="match status" value="5"/>
</dbReference>
<evidence type="ECO:0000256" key="6">
    <source>
        <dbReference type="SAM" id="Phobius"/>
    </source>
</evidence>
<evidence type="ECO:0000259" key="8">
    <source>
        <dbReference type="PROSITE" id="PS50113"/>
    </source>
</evidence>
<feature type="domain" description="HAMP" evidence="9">
    <location>
        <begin position="291"/>
        <end position="344"/>
    </location>
</feature>
<dbReference type="InterPro" id="IPR000700">
    <property type="entry name" value="PAS-assoc_C"/>
</dbReference>
<evidence type="ECO:0000256" key="5">
    <source>
        <dbReference type="ARBA" id="ARBA00023136"/>
    </source>
</evidence>
<evidence type="ECO:0000313" key="12">
    <source>
        <dbReference type="Proteomes" id="UP000271137"/>
    </source>
</evidence>
<keyword evidence="5 6" id="KW-0472">Membrane</keyword>
<name>A0ABY0A001_9BURK</name>
<feature type="domain" description="PAS" evidence="7">
    <location>
        <begin position="713"/>
        <end position="783"/>
    </location>
</feature>
<dbReference type="Gene3D" id="6.10.340.10">
    <property type="match status" value="1"/>
</dbReference>
<dbReference type="SMART" id="SM00091">
    <property type="entry name" value="PAS"/>
    <property type="match status" value="4"/>
</dbReference>
<dbReference type="InterPro" id="IPR043128">
    <property type="entry name" value="Rev_trsase/Diguanyl_cyclase"/>
</dbReference>
<proteinExistence type="predicted"/>
<dbReference type="SMART" id="SM00267">
    <property type="entry name" value="GGDEF"/>
    <property type="match status" value="1"/>
</dbReference>
<dbReference type="NCBIfam" id="TIGR00229">
    <property type="entry name" value="sensory_box"/>
    <property type="match status" value="4"/>
</dbReference>
<dbReference type="PROSITE" id="PS50885">
    <property type="entry name" value="HAMP"/>
    <property type="match status" value="1"/>
</dbReference>
<feature type="domain" description="GGDEF" evidence="10">
    <location>
        <begin position="869"/>
        <end position="1003"/>
    </location>
</feature>
<dbReference type="SUPFAM" id="SSF55785">
    <property type="entry name" value="PYP-like sensor domain (PAS domain)"/>
    <property type="match status" value="4"/>
</dbReference>
<dbReference type="InterPro" id="IPR033479">
    <property type="entry name" value="dCache_1"/>
</dbReference>
<dbReference type="Pfam" id="PF00989">
    <property type="entry name" value="PAS"/>
    <property type="match status" value="1"/>
</dbReference>
<feature type="domain" description="PAC" evidence="8">
    <location>
        <begin position="536"/>
        <end position="588"/>
    </location>
</feature>
<evidence type="ECO:0000313" key="11">
    <source>
        <dbReference type="EMBL" id="RSZ30787.1"/>
    </source>
</evidence>
<dbReference type="SUPFAM" id="SSF55073">
    <property type="entry name" value="Nucleotide cyclase"/>
    <property type="match status" value="1"/>
</dbReference>
<dbReference type="SMART" id="SM00304">
    <property type="entry name" value="HAMP"/>
    <property type="match status" value="1"/>
</dbReference>
<dbReference type="Proteomes" id="UP000271137">
    <property type="component" value="Unassembled WGS sequence"/>
</dbReference>